<organism evidence="2 3">
    <name type="scientific">Cuscuta campestris</name>
    <dbReference type="NCBI Taxonomy" id="132261"/>
    <lineage>
        <taxon>Eukaryota</taxon>
        <taxon>Viridiplantae</taxon>
        <taxon>Streptophyta</taxon>
        <taxon>Embryophyta</taxon>
        <taxon>Tracheophyta</taxon>
        <taxon>Spermatophyta</taxon>
        <taxon>Magnoliopsida</taxon>
        <taxon>eudicotyledons</taxon>
        <taxon>Gunneridae</taxon>
        <taxon>Pentapetalae</taxon>
        <taxon>asterids</taxon>
        <taxon>lamiids</taxon>
        <taxon>Solanales</taxon>
        <taxon>Convolvulaceae</taxon>
        <taxon>Cuscuteae</taxon>
        <taxon>Cuscuta</taxon>
        <taxon>Cuscuta subgen. Grammica</taxon>
        <taxon>Cuscuta sect. Cleistogrammica</taxon>
    </lineage>
</organism>
<dbReference type="InterPro" id="IPR014729">
    <property type="entry name" value="Rossmann-like_a/b/a_fold"/>
</dbReference>
<dbReference type="Proteomes" id="UP000595140">
    <property type="component" value="Unassembled WGS sequence"/>
</dbReference>
<sequence length="164" mass="17650">MGDEKQVIIFALDDSDHSFYALEWTLEQLIIPTGSVFKLLIIHARTSPSGIIGLAGPGASDVLDAVEADLKRTATQVMEKAKDLCSQKGVKDVEFDVQDGDARNVACDAVDRHHASLLVLGSHGYGSFKRAVLGSVSDYCSHHANCSVMIVKKPKCTKLHTAAN</sequence>
<accession>A0A484KSA6</accession>
<dbReference type="PANTHER" id="PTHR46553:SF3">
    <property type="entry name" value="ADENINE NUCLEOTIDE ALPHA HYDROLASES-LIKE SUPERFAMILY PROTEIN"/>
    <property type="match status" value="1"/>
</dbReference>
<dbReference type="SUPFAM" id="SSF52402">
    <property type="entry name" value="Adenine nucleotide alpha hydrolases-like"/>
    <property type="match status" value="1"/>
</dbReference>
<evidence type="ECO:0000259" key="1">
    <source>
        <dbReference type="Pfam" id="PF00582"/>
    </source>
</evidence>
<dbReference type="OrthoDB" id="843225at2759"/>
<name>A0A484KSA6_9ASTE</name>
<dbReference type="InterPro" id="IPR006016">
    <property type="entry name" value="UspA"/>
</dbReference>
<keyword evidence="3" id="KW-1185">Reference proteome</keyword>
<evidence type="ECO:0000313" key="2">
    <source>
        <dbReference type="EMBL" id="VFQ64912.1"/>
    </source>
</evidence>
<dbReference type="CDD" id="cd23659">
    <property type="entry name" value="USP_At3g01520-like"/>
    <property type="match status" value="1"/>
</dbReference>
<dbReference type="InterPro" id="IPR006015">
    <property type="entry name" value="Universal_stress_UspA"/>
</dbReference>
<reference evidence="2 3" key="1">
    <citation type="submission" date="2018-04" db="EMBL/GenBank/DDBJ databases">
        <authorList>
            <person name="Vogel A."/>
        </authorList>
    </citation>
    <scope>NUCLEOTIDE SEQUENCE [LARGE SCALE GENOMIC DNA]</scope>
</reference>
<evidence type="ECO:0000313" key="3">
    <source>
        <dbReference type="Proteomes" id="UP000595140"/>
    </source>
</evidence>
<dbReference type="Pfam" id="PF00582">
    <property type="entry name" value="Usp"/>
    <property type="match status" value="1"/>
</dbReference>
<protein>
    <recommendedName>
        <fullName evidence="1">UspA domain-containing protein</fullName>
    </recommendedName>
</protein>
<feature type="domain" description="UspA" evidence="1">
    <location>
        <begin position="7"/>
        <end position="152"/>
    </location>
</feature>
<gene>
    <name evidence="2" type="ORF">CCAM_LOCUS6688</name>
</gene>
<proteinExistence type="predicted"/>
<dbReference type="AlphaFoldDB" id="A0A484KSA6"/>
<dbReference type="PANTHER" id="PTHR46553">
    <property type="entry name" value="ADENINE NUCLEOTIDE ALPHA HYDROLASES-LIKE SUPERFAMILY PROTEIN"/>
    <property type="match status" value="1"/>
</dbReference>
<dbReference type="PRINTS" id="PR01438">
    <property type="entry name" value="UNVRSLSTRESS"/>
</dbReference>
<dbReference type="EMBL" id="OOIL02000448">
    <property type="protein sequence ID" value="VFQ64912.1"/>
    <property type="molecule type" value="Genomic_DNA"/>
</dbReference>
<dbReference type="Gene3D" id="3.40.50.620">
    <property type="entry name" value="HUPs"/>
    <property type="match status" value="1"/>
</dbReference>